<comment type="caution">
    <text evidence="1">The sequence shown here is derived from an EMBL/GenBank/DDBJ whole genome shotgun (WGS) entry which is preliminary data.</text>
</comment>
<protein>
    <submittedName>
        <fullName evidence="1">Transcription factor MYB105</fullName>
    </submittedName>
</protein>
<proteinExistence type="predicted"/>
<accession>A0ACC0I0J4</accession>
<evidence type="ECO:0000313" key="2">
    <source>
        <dbReference type="Proteomes" id="UP001060215"/>
    </source>
</evidence>
<sequence length="394" mass="44628">MGSLHSFLTPHHNNTNNNNNNSNSPPLMENCAANTTTTSCESERADHHHHHHHNHHGSEEMKPNETDTSMEEEMDSKVCGRGHWRPAEDSKLRELVALYGPQNWNHIAENLEGRSGKSCRLRWFNQLDPKINRRAFSEEEEERLMAAHRVYGNRWAMIARLFPGRTDNAVKNHWHVLMARKFRDQSTAHRRRKLSQTESTTRQNSFRFCNGNFMINNHPPTQTQFQFGASSLGLGGFNNGVHNMITSGERDLLVDHASESCGGFADQIPFDFFTGVKRNGMTSFIRERRFWDMKRDDSTILTGLYPCHCHHHHPSQLMAMQHSPSCCNHMLISCVSENMVSTTSDQVSVTEPSSTPSLIAADNTATSHFHEGETTTNVSPSPPPFIDFLGVGTT</sequence>
<name>A0ACC0I0J4_9ERIC</name>
<evidence type="ECO:0000313" key="1">
    <source>
        <dbReference type="EMBL" id="KAI8019412.1"/>
    </source>
</evidence>
<reference evidence="1 2" key="1">
    <citation type="journal article" date="2022" name="Plant J.">
        <title>Chromosome-level genome of Camellia lanceoleosa provides a valuable resource for understanding genome evolution and self-incompatibility.</title>
        <authorList>
            <person name="Gong W."/>
            <person name="Xiao S."/>
            <person name="Wang L."/>
            <person name="Liao Z."/>
            <person name="Chang Y."/>
            <person name="Mo W."/>
            <person name="Hu G."/>
            <person name="Li W."/>
            <person name="Zhao G."/>
            <person name="Zhu H."/>
            <person name="Hu X."/>
            <person name="Ji K."/>
            <person name="Xiang X."/>
            <person name="Song Q."/>
            <person name="Yuan D."/>
            <person name="Jin S."/>
            <person name="Zhang L."/>
        </authorList>
    </citation>
    <scope>NUCLEOTIDE SEQUENCE [LARGE SCALE GENOMIC DNA]</scope>
    <source>
        <strain evidence="1">SQ_2022a</strain>
    </source>
</reference>
<keyword evidence="2" id="KW-1185">Reference proteome</keyword>
<gene>
    <name evidence="1" type="ORF">LOK49_LG04G03844</name>
</gene>
<dbReference type="Proteomes" id="UP001060215">
    <property type="component" value="Chromosome 2"/>
</dbReference>
<dbReference type="EMBL" id="CM045759">
    <property type="protein sequence ID" value="KAI8019412.1"/>
    <property type="molecule type" value="Genomic_DNA"/>
</dbReference>
<organism evidence="1 2">
    <name type="scientific">Camellia lanceoleosa</name>
    <dbReference type="NCBI Taxonomy" id="1840588"/>
    <lineage>
        <taxon>Eukaryota</taxon>
        <taxon>Viridiplantae</taxon>
        <taxon>Streptophyta</taxon>
        <taxon>Embryophyta</taxon>
        <taxon>Tracheophyta</taxon>
        <taxon>Spermatophyta</taxon>
        <taxon>Magnoliopsida</taxon>
        <taxon>eudicotyledons</taxon>
        <taxon>Gunneridae</taxon>
        <taxon>Pentapetalae</taxon>
        <taxon>asterids</taxon>
        <taxon>Ericales</taxon>
        <taxon>Theaceae</taxon>
        <taxon>Camellia</taxon>
    </lineage>
</organism>